<reference evidence="14 15" key="1">
    <citation type="journal article" date="2020" name="bioRxiv">
        <title>Whole genome comparisons of ergot fungi reveals the divergence and evolution of species within the genus Claviceps are the result of varying mechanisms driving genome evolution and host range expansion.</title>
        <authorList>
            <person name="Wyka S.A."/>
            <person name="Mondo S.J."/>
            <person name="Liu M."/>
            <person name="Dettman J."/>
            <person name="Nalam V."/>
            <person name="Broders K.D."/>
        </authorList>
    </citation>
    <scope>NUCLEOTIDE SEQUENCE [LARGE SCALE GENOMIC DNA]</scope>
    <source>
        <strain evidence="14 15">LM576</strain>
    </source>
</reference>
<feature type="disulfide bond" evidence="12">
    <location>
        <begin position="206"/>
        <end position="213"/>
    </location>
</feature>
<comment type="subcellular location">
    <subcellularLocation>
        <location evidence="1">Secreted</location>
    </subcellularLocation>
</comment>
<dbReference type="InterPro" id="IPR029058">
    <property type="entry name" value="AB_hydrolase_fold"/>
</dbReference>
<dbReference type="Proteomes" id="UP000732380">
    <property type="component" value="Unassembled WGS sequence"/>
</dbReference>
<keyword evidence="4" id="KW-0719">Serine esterase</keyword>
<name>A0A9P7QA32_9HYPO</name>
<organism evidence="14 15">
    <name type="scientific">Claviceps humidiphila</name>
    <dbReference type="NCBI Taxonomy" id="1294629"/>
    <lineage>
        <taxon>Eukaryota</taxon>
        <taxon>Fungi</taxon>
        <taxon>Dikarya</taxon>
        <taxon>Ascomycota</taxon>
        <taxon>Pezizomycotina</taxon>
        <taxon>Sordariomycetes</taxon>
        <taxon>Hypocreomycetidae</taxon>
        <taxon>Hypocreales</taxon>
        <taxon>Clavicipitaceae</taxon>
        <taxon>Claviceps</taxon>
    </lineage>
</organism>
<protein>
    <recommendedName>
        <fullName evidence="3">cutinase</fullName>
        <ecNumber evidence="3">3.1.1.74</ecNumber>
    </recommendedName>
</protein>
<sequence length="337" mass="33155">MKSVLLASVFTALAAAAPVPVPEQVVRSNGIAGDVNDLKARQFGMGMGGMGGMTRNDLESGSGTCPKAIFIFARGSTEPGNMGASVGPTVANTLTNQLGQGQVWIQGVGGPYTAGIPENAMPAGSSPAAIAEMGRLFTLAHTKCPTSSILAGGYSQGAALAAAAVSNASPEIRNQIVATVLFGYTKNLQNGGKIPNYPADRVKVFCNPGDMVCTGSLMITPAHLNYIPQAGGAAPQFLESKVTTVPATQAPSAGTGAAAAAPAAGGTAATAPVAGGTAATAPAAGTAPEMNTFTPQVPAAGGGGLGSGLGSGFGSGLSSMMNPLSFWKNMMPGIPGM</sequence>
<accession>A0A9P7QA32</accession>
<evidence type="ECO:0000256" key="13">
    <source>
        <dbReference type="SAM" id="SignalP"/>
    </source>
</evidence>
<feature type="chain" id="PRO_5040223626" description="cutinase" evidence="13">
    <location>
        <begin position="17"/>
        <end position="337"/>
    </location>
</feature>
<comment type="similarity">
    <text evidence="2">Belongs to the cutinase family.</text>
</comment>
<keyword evidence="7" id="KW-0378">Hydrolase</keyword>
<evidence type="ECO:0000256" key="3">
    <source>
        <dbReference type="ARBA" id="ARBA00013095"/>
    </source>
</evidence>
<dbReference type="InterPro" id="IPR043579">
    <property type="entry name" value="CUTINASE_2"/>
</dbReference>
<dbReference type="EMBL" id="SRQM01000013">
    <property type="protein sequence ID" value="KAG6122910.1"/>
    <property type="molecule type" value="Genomic_DNA"/>
</dbReference>
<evidence type="ECO:0000256" key="8">
    <source>
        <dbReference type="ARBA" id="ARBA00023026"/>
    </source>
</evidence>
<comment type="catalytic activity">
    <reaction evidence="10">
        <text>cutin + H2O = cutin monomers.</text>
        <dbReference type="EC" id="3.1.1.74"/>
    </reaction>
</comment>
<dbReference type="InterPro" id="IPR011150">
    <property type="entry name" value="Cutinase_monf"/>
</dbReference>
<evidence type="ECO:0000256" key="12">
    <source>
        <dbReference type="PIRSR" id="PIRSR611150-2"/>
    </source>
</evidence>
<keyword evidence="15" id="KW-1185">Reference proteome</keyword>
<comment type="caution">
    <text evidence="14">The sequence shown here is derived from an EMBL/GenBank/DDBJ whole genome shotgun (WGS) entry which is preliminary data.</text>
</comment>
<evidence type="ECO:0000256" key="10">
    <source>
        <dbReference type="ARBA" id="ARBA00034045"/>
    </source>
</evidence>
<dbReference type="SMART" id="SM01110">
    <property type="entry name" value="Cutinase"/>
    <property type="match status" value="1"/>
</dbReference>
<evidence type="ECO:0000256" key="11">
    <source>
        <dbReference type="PIRSR" id="PIRSR611150-1"/>
    </source>
</evidence>
<feature type="active site" description="Nucleophile" evidence="11">
    <location>
        <position position="155"/>
    </location>
</feature>
<evidence type="ECO:0000313" key="15">
    <source>
        <dbReference type="Proteomes" id="UP000732380"/>
    </source>
</evidence>
<dbReference type="Gene3D" id="3.40.50.1820">
    <property type="entry name" value="alpha/beta hydrolase"/>
    <property type="match status" value="1"/>
</dbReference>
<feature type="signal peptide" evidence="13">
    <location>
        <begin position="1"/>
        <end position="16"/>
    </location>
</feature>
<evidence type="ECO:0000256" key="9">
    <source>
        <dbReference type="ARBA" id="ARBA00023157"/>
    </source>
</evidence>
<evidence type="ECO:0000256" key="5">
    <source>
        <dbReference type="ARBA" id="ARBA00022525"/>
    </source>
</evidence>
<dbReference type="PRINTS" id="PR00129">
    <property type="entry name" value="CUTINASE"/>
</dbReference>
<keyword evidence="9 12" id="KW-1015">Disulfide bond</keyword>
<dbReference type="GO" id="GO:0005576">
    <property type="term" value="C:extracellular region"/>
    <property type="evidence" value="ECO:0007669"/>
    <property type="project" value="UniProtKB-SubCell"/>
</dbReference>
<dbReference type="PROSITE" id="PS00931">
    <property type="entry name" value="CUTINASE_2"/>
    <property type="match status" value="1"/>
</dbReference>
<feature type="active site" evidence="11">
    <location>
        <position position="210"/>
    </location>
</feature>
<dbReference type="FunFam" id="3.40.50.1820:FF:000235">
    <property type="entry name" value="Cutinase 1"/>
    <property type="match status" value="1"/>
</dbReference>
<gene>
    <name evidence="14" type="ORF">E4U13_000867</name>
</gene>
<evidence type="ECO:0000256" key="1">
    <source>
        <dbReference type="ARBA" id="ARBA00004613"/>
    </source>
</evidence>
<dbReference type="AlphaFoldDB" id="A0A9P7QA32"/>
<evidence type="ECO:0000313" key="14">
    <source>
        <dbReference type="EMBL" id="KAG6122910.1"/>
    </source>
</evidence>
<dbReference type="InterPro" id="IPR000675">
    <property type="entry name" value="Cutinase/axe"/>
</dbReference>
<keyword evidence="5" id="KW-0964">Secreted</keyword>
<evidence type="ECO:0000256" key="2">
    <source>
        <dbReference type="ARBA" id="ARBA00007534"/>
    </source>
</evidence>
<evidence type="ECO:0000256" key="7">
    <source>
        <dbReference type="ARBA" id="ARBA00022801"/>
    </source>
</evidence>
<evidence type="ECO:0000256" key="6">
    <source>
        <dbReference type="ARBA" id="ARBA00022729"/>
    </source>
</evidence>
<dbReference type="Pfam" id="PF01083">
    <property type="entry name" value="Cutinase"/>
    <property type="match status" value="1"/>
</dbReference>
<dbReference type="GO" id="GO:0050525">
    <property type="term" value="F:cutinase activity"/>
    <property type="evidence" value="ECO:0007669"/>
    <property type="project" value="UniProtKB-EC"/>
</dbReference>
<dbReference type="SUPFAM" id="SSF53474">
    <property type="entry name" value="alpha/beta-Hydrolases"/>
    <property type="match status" value="1"/>
</dbReference>
<proteinExistence type="inferred from homology"/>
<evidence type="ECO:0000256" key="4">
    <source>
        <dbReference type="ARBA" id="ARBA00022487"/>
    </source>
</evidence>
<keyword evidence="6 13" id="KW-0732">Signal</keyword>
<feature type="disulfide bond" evidence="12">
    <location>
        <begin position="65"/>
        <end position="144"/>
    </location>
</feature>
<feature type="active site" description="Proton donor/acceptor" evidence="11">
    <location>
        <position position="223"/>
    </location>
</feature>
<dbReference type="GO" id="GO:0016052">
    <property type="term" value="P:carbohydrate catabolic process"/>
    <property type="evidence" value="ECO:0007669"/>
    <property type="project" value="TreeGrafter"/>
</dbReference>
<dbReference type="EC" id="3.1.1.74" evidence="3"/>
<dbReference type="PANTHER" id="PTHR48250">
    <property type="entry name" value="CUTINASE 2-RELATED"/>
    <property type="match status" value="1"/>
</dbReference>
<keyword evidence="8" id="KW-0843">Virulence</keyword>
<dbReference type="PANTHER" id="PTHR48250:SF3">
    <property type="entry name" value="CUTINASE 1-RELATED"/>
    <property type="match status" value="1"/>
</dbReference>